<dbReference type="AlphaFoldDB" id="S8C3M1"/>
<evidence type="ECO:0000313" key="2">
    <source>
        <dbReference type="Proteomes" id="UP000015453"/>
    </source>
</evidence>
<organism evidence="1 2">
    <name type="scientific">Genlisea aurea</name>
    <dbReference type="NCBI Taxonomy" id="192259"/>
    <lineage>
        <taxon>Eukaryota</taxon>
        <taxon>Viridiplantae</taxon>
        <taxon>Streptophyta</taxon>
        <taxon>Embryophyta</taxon>
        <taxon>Tracheophyta</taxon>
        <taxon>Spermatophyta</taxon>
        <taxon>Magnoliopsida</taxon>
        <taxon>eudicotyledons</taxon>
        <taxon>Gunneridae</taxon>
        <taxon>Pentapetalae</taxon>
        <taxon>asterids</taxon>
        <taxon>lamiids</taxon>
        <taxon>Lamiales</taxon>
        <taxon>Lentibulariaceae</taxon>
        <taxon>Genlisea</taxon>
    </lineage>
</organism>
<proteinExistence type="predicted"/>
<reference evidence="1 2" key="1">
    <citation type="journal article" date="2013" name="BMC Genomics">
        <title>The miniature genome of a carnivorous plant Genlisea aurea contains a low number of genes and short non-coding sequences.</title>
        <authorList>
            <person name="Leushkin E.V."/>
            <person name="Sutormin R.A."/>
            <person name="Nabieva E.R."/>
            <person name="Penin A.A."/>
            <person name="Kondrashov A.S."/>
            <person name="Logacheva M.D."/>
        </authorList>
    </citation>
    <scope>NUCLEOTIDE SEQUENCE [LARGE SCALE GENOMIC DNA]</scope>
</reference>
<comment type="caution">
    <text evidence="1">The sequence shown here is derived from an EMBL/GenBank/DDBJ whole genome shotgun (WGS) entry which is preliminary data.</text>
</comment>
<protein>
    <submittedName>
        <fullName evidence="1">Uncharacterized protein</fullName>
    </submittedName>
</protein>
<accession>S8C3M1</accession>
<sequence>MWIICGALRNVPIGGGCRKNRRAVRRVSPDVLNDDRSKNVTIILPKENVSTTTTTPWGIDGDNAIKNVEIEGFRINGCDRSVSTQIAPDLFNGQDFVFVDDWCNNFGLETLWQWDGGDFIEMESMAKIQDRDQMLFNNTWGSFDFSNLI</sequence>
<name>S8C3M1_9LAMI</name>
<evidence type="ECO:0000313" key="1">
    <source>
        <dbReference type="EMBL" id="EPS61400.1"/>
    </source>
</evidence>
<dbReference type="EMBL" id="AUSU01006878">
    <property type="protein sequence ID" value="EPS61400.1"/>
    <property type="molecule type" value="Genomic_DNA"/>
</dbReference>
<keyword evidence="2" id="KW-1185">Reference proteome</keyword>
<dbReference type="Proteomes" id="UP000015453">
    <property type="component" value="Unassembled WGS sequence"/>
</dbReference>
<gene>
    <name evidence="1" type="ORF">M569_13399</name>
</gene>